<name>A0A8J2XW05_9BACT</name>
<dbReference type="AlphaFoldDB" id="A0A8J2XW05"/>
<reference evidence="1" key="2">
    <citation type="submission" date="2020-09" db="EMBL/GenBank/DDBJ databases">
        <authorList>
            <person name="Sun Q."/>
            <person name="Zhou Y."/>
        </authorList>
    </citation>
    <scope>NUCLEOTIDE SEQUENCE</scope>
    <source>
        <strain evidence="1">CGMCC 1.15448</strain>
    </source>
</reference>
<evidence type="ECO:0000313" key="2">
    <source>
        <dbReference type="Proteomes" id="UP000607559"/>
    </source>
</evidence>
<comment type="caution">
    <text evidence="1">The sequence shown here is derived from an EMBL/GenBank/DDBJ whole genome shotgun (WGS) entry which is preliminary data.</text>
</comment>
<protein>
    <submittedName>
        <fullName evidence="1">Uncharacterized protein</fullName>
    </submittedName>
</protein>
<dbReference type="RefSeq" id="WP_188937052.1">
    <property type="nucleotide sequence ID" value="NZ_BMJC01000006.1"/>
</dbReference>
<evidence type="ECO:0000313" key="1">
    <source>
        <dbReference type="EMBL" id="GGB20524.1"/>
    </source>
</evidence>
<accession>A0A8J2XW05</accession>
<proteinExistence type="predicted"/>
<dbReference type="EMBL" id="BMJC01000006">
    <property type="protein sequence ID" value="GGB20524.1"/>
    <property type="molecule type" value="Genomic_DNA"/>
</dbReference>
<sequence length="90" mass="10131">MWKTLKPGEPVAIGDTIRYRKNNNGVVPNGEVYQVVKEDQHYFEICPQGGGDVSADDIHRKIIRYIDIGYNLSLERWSGPITGMSIQAIP</sequence>
<organism evidence="1 2">
    <name type="scientific">Puia dinghuensis</name>
    <dbReference type="NCBI Taxonomy" id="1792502"/>
    <lineage>
        <taxon>Bacteria</taxon>
        <taxon>Pseudomonadati</taxon>
        <taxon>Bacteroidota</taxon>
        <taxon>Chitinophagia</taxon>
        <taxon>Chitinophagales</taxon>
        <taxon>Chitinophagaceae</taxon>
        <taxon>Puia</taxon>
    </lineage>
</organism>
<gene>
    <name evidence="1" type="ORF">GCM10011511_50310</name>
</gene>
<keyword evidence="2" id="KW-1185">Reference proteome</keyword>
<dbReference type="Proteomes" id="UP000607559">
    <property type="component" value="Unassembled WGS sequence"/>
</dbReference>
<reference evidence="1" key="1">
    <citation type="journal article" date="2014" name="Int. J. Syst. Evol. Microbiol.">
        <title>Complete genome sequence of Corynebacterium casei LMG S-19264T (=DSM 44701T), isolated from a smear-ripened cheese.</title>
        <authorList>
            <consortium name="US DOE Joint Genome Institute (JGI-PGF)"/>
            <person name="Walter F."/>
            <person name="Albersmeier A."/>
            <person name="Kalinowski J."/>
            <person name="Ruckert C."/>
        </authorList>
    </citation>
    <scope>NUCLEOTIDE SEQUENCE</scope>
    <source>
        <strain evidence="1">CGMCC 1.15448</strain>
    </source>
</reference>